<reference evidence="7 8" key="1">
    <citation type="submission" date="2022-11" db="EMBL/GenBank/DDBJ databases">
        <title>Spartinivicinus poritis sp. nov., isolated from scleractinian coral Porites lutea.</title>
        <authorList>
            <person name="Zhang G."/>
            <person name="Cai L."/>
            <person name="Wei Q."/>
        </authorList>
    </citation>
    <scope>NUCLEOTIDE SEQUENCE [LARGE SCALE GENOMIC DNA]</scope>
    <source>
        <strain evidence="7 8">A2-2</strain>
    </source>
</reference>
<dbReference type="SUPFAM" id="SSF64518">
    <property type="entry name" value="Phase 1 flagellin"/>
    <property type="match status" value="2"/>
</dbReference>
<dbReference type="Gene3D" id="6.10.10.10">
    <property type="entry name" value="Flagellar export chaperone, C-terminal domain"/>
    <property type="match status" value="1"/>
</dbReference>
<evidence type="ECO:0000313" key="8">
    <source>
        <dbReference type="Proteomes" id="UP001528823"/>
    </source>
</evidence>
<dbReference type="Pfam" id="PF07196">
    <property type="entry name" value="Flagellin_IN"/>
    <property type="match status" value="1"/>
</dbReference>
<keyword evidence="7" id="KW-0966">Cell projection</keyword>
<name>A0ABT5UBH0_9GAMM</name>
<feature type="domain" description="Flagellin C-terminal" evidence="6">
    <location>
        <begin position="598"/>
        <end position="683"/>
    </location>
</feature>
<evidence type="ECO:0000259" key="5">
    <source>
        <dbReference type="Pfam" id="PF00669"/>
    </source>
</evidence>
<proteinExistence type="inferred from homology"/>
<dbReference type="Gene3D" id="3.30.70.2120">
    <property type="match status" value="2"/>
</dbReference>
<dbReference type="EMBL" id="JAPMOU010000021">
    <property type="protein sequence ID" value="MDE1463530.1"/>
    <property type="molecule type" value="Genomic_DNA"/>
</dbReference>
<sequence length="684" mass="68902">MPQIINTNIASIMARRNLDTSQAAQDQALQRLSSGLRINSARDDAAGLAISSRLDAQIRGTSVAIRNANDGISLAQTAEGALGSISSNLQRIRDLALQSANGSNTSIDREALNAEVKQLVTEIQNVAEKTNFNGKKLLDGTFDGSIFQTGANLGDTIGVSVSKATTDSLGSAIEAGISSNIVAANALAAGDLVINGIAVGASSGVDDGFSTSSQAESAIAKAAAVNRVSDQTGVIAKVDGTTVAGTTYTSTDKNGGISINGLSIEVATDASLSAQANLQSVVNAINEKSGQTGVVASFDGNATTGITLTAADGRNIVLADGAIATNAVGLAAAGTSIGTYSLISRDGTDISLDTTTGSIDNAGFEVGTYSGVNSGVAGDNVTNAALATGDLVINGVAVGPSLDSYDTASVDVGGNEKAESAIAKAAAINLVSEQTGVTAKANQTIVVSDAITDPAANKSGSVVINGVSINISYVDDDTISDVQNIVVTAINNASGQTGVRAEAFGSNRFRLIAEDGRNIQTGALTTIGAETGFANSLAANTTNFSSVALFSGDKIELSSNTGSIGSAGFQVGTFGGGLDGQLLKDVDITTVDGANKAIQSVDNALQQISKQQADLGAIQNRFQSAISNLTINSENLSAANSRIKDADFAAETAELSRAQVLQQAGISILAQANARPQQVLSLLQ</sequence>
<accession>A0ABT5UBH0</accession>
<comment type="function">
    <text evidence="4">Flagellin is the subunit protein which polymerizes to form the filaments of bacterial flagella.</text>
</comment>
<keyword evidence="8" id="KW-1185">Reference proteome</keyword>
<dbReference type="InterPro" id="IPR046358">
    <property type="entry name" value="Flagellin_C"/>
</dbReference>
<keyword evidence="3 4" id="KW-0975">Bacterial flagellum</keyword>
<evidence type="ECO:0000256" key="3">
    <source>
        <dbReference type="ARBA" id="ARBA00023143"/>
    </source>
</evidence>
<dbReference type="Proteomes" id="UP001528823">
    <property type="component" value="Unassembled WGS sequence"/>
</dbReference>
<evidence type="ECO:0000313" key="7">
    <source>
        <dbReference type="EMBL" id="MDE1463530.1"/>
    </source>
</evidence>
<dbReference type="PANTHER" id="PTHR42792:SF2">
    <property type="entry name" value="FLAGELLIN"/>
    <property type="match status" value="1"/>
</dbReference>
<keyword evidence="7" id="KW-0969">Cilium</keyword>
<feature type="domain" description="Flagellin N-terminal" evidence="5">
    <location>
        <begin position="5"/>
        <end position="142"/>
    </location>
</feature>
<evidence type="ECO:0000259" key="6">
    <source>
        <dbReference type="Pfam" id="PF00700"/>
    </source>
</evidence>
<organism evidence="7 8">
    <name type="scientific">Spartinivicinus poritis</name>
    <dbReference type="NCBI Taxonomy" id="2994640"/>
    <lineage>
        <taxon>Bacteria</taxon>
        <taxon>Pseudomonadati</taxon>
        <taxon>Pseudomonadota</taxon>
        <taxon>Gammaproteobacteria</taxon>
        <taxon>Oceanospirillales</taxon>
        <taxon>Zooshikellaceae</taxon>
        <taxon>Spartinivicinus</taxon>
    </lineage>
</organism>
<dbReference type="Gene3D" id="1.20.1330.10">
    <property type="entry name" value="f41 fragment of flagellin, N-terminal domain"/>
    <property type="match status" value="2"/>
</dbReference>
<dbReference type="Gene3D" id="6.10.280.190">
    <property type="match status" value="1"/>
</dbReference>
<evidence type="ECO:0000256" key="1">
    <source>
        <dbReference type="ARBA" id="ARBA00005709"/>
    </source>
</evidence>
<dbReference type="Pfam" id="PF00669">
    <property type="entry name" value="Flagellin_N"/>
    <property type="match status" value="1"/>
</dbReference>
<dbReference type="InterPro" id="IPR001029">
    <property type="entry name" value="Flagellin_N"/>
</dbReference>
<evidence type="ECO:0000256" key="4">
    <source>
        <dbReference type="RuleBase" id="RU362073"/>
    </source>
</evidence>
<protein>
    <recommendedName>
        <fullName evidence="4">Flagellin</fullName>
    </recommendedName>
</protein>
<comment type="similarity">
    <text evidence="1 4">Belongs to the bacterial flagellin family.</text>
</comment>
<dbReference type="Pfam" id="PF00700">
    <property type="entry name" value="Flagellin_C"/>
    <property type="match status" value="1"/>
</dbReference>
<dbReference type="InterPro" id="IPR001492">
    <property type="entry name" value="Flagellin"/>
</dbReference>
<evidence type="ECO:0000256" key="2">
    <source>
        <dbReference type="ARBA" id="ARBA00022525"/>
    </source>
</evidence>
<dbReference type="PANTHER" id="PTHR42792">
    <property type="entry name" value="FLAGELLIN"/>
    <property type="match status" value="1"/>
</dbReference>
<dbReference type="RefSeq" id="WP_274689868.1">
    <property type="nucleotide sequence ID" value="NZ_JAPMOU010000021.1"/>
</dbReference>
<keyword evidence="2 4" id="KW-0964">Secreted</keyword>
<comment type="subcellular location">
    <subcellularLocation>
        <location evidence="4">Secreted</location>
    </subcellularLocation>
    <subcellularLocation>
        <location evidence="4">Bacterial flagellum</location>
    </subcellularLocation>
</comment>
<dbReference type="InterPro" id="IPR042187">
    <property type="entry name" value="Flagellin_C_sub2"/>
</dbReference>
<dbReference type="InterPro" id="IPR010810">
    <property type="entry name" value="Flagellin_hook_IN_motif"/>
</dbReference>
<comment type="caution">
    <text evidence="7">The sequence shown here is derived from an EMBL/GenBank/DDBJ whole genome shotgun (WGS) entry which is preliminary data.</text>
</comment>
<keyword evidence="7" id="KW-0282">Flagellum</keyword>
<dbReference type="PRINTS" id="PR00207">
    <property type="entry name" value="FLAGELLIN"/>
</dbReference>
<gene>
    <name evidence="7" type="ORF">ORQ98_16365</name>
</gene>